<accession>A0A375I2F8</accession>
<keyword evidence="3" id="KW-1003">Cell membrane</keyword>
<dbReference type="RefSeq" id="WP_119716142.1">
    <property type="nucleotide sequence ID" value="NZ_OMOH01000008.1"/>
</dbReference>
<evidence type="ECO:0000256" key="2">
    <source>
        <dbReference type="ARBA" id="ARBA00009784"/>
    </source>
</evidence>
<dbReference type="AlphaFoldDB" id="A0A375I2F8"/>
<comment type="subcellular location">
    <subcellularLocation>
        <location evidence="1 7">Cell membrane</location>
        <topology evidence="1 7">Multi-pass membrane protein</topology>
    </subcellularLocation>
</comment>
<dbReference type="PANTHER" id="PTHR33508:SF10">
    <property type="entry name" value="UPF0056 INNER MEMBRANE PROTEIN YHGN"/>
    <property type="match status" value="1"/>
</dbReference>
<gene>
    <name evidence="8" type="ORF">PROPJV5_1985</name>
</gene>
<dbReference type="OrthoDB" id="21094at2"/>
<evidence type="ECO:0000256" key="6">
    <source>
        <dbReference type="ARBA" id="ARBA00023136"/>
    </source>
</evidence>
<proteinExistence type="inferred from homology"/>
<evidence type="ECO:0000256" key="7">
    <source>
        <dbReference type="RuleBase" id="RU362048"/>
    </source>
</evidence>
<sequence>MTLVLSSALTLFLVLDPLGNIPIFLTALRAVDPGRRQLVLARELCIALLIMLAFLIAGRQLLGVLHVTQPALASAGGLILMLIAIRMMFPTPENSLTERTDSEPFIVPLAVPYTAGPSALATEIIMANQHPDQMPLLLAAAALAWLPCAVILFFSGYLNRWLGERFLTAVERLMGMILVIVSTQMLLGGLRDFFGL</sequence>
<feature type="transmembrane region" description="Helical" evidence="7">
    <location>
        <begin position="136"/>
        <end position="158"/>
    </location>
</feature>
<dbReference type="PANTHER" id="PTHR33508">
    <property type="entry name" value="UPF0056 MEMBRANE PROTEIN YHCE"/>
    <property type="match status" value="1"/>
</dbReference>
<dbReference type="Proteomes" id="UP000265962">
    <property type="component" value="Unassembled WGS sequence"/>
</dbReference>
<name>A0A375I2F8_9ACTN</name>
<evidence type="ECO:0000256" key="3">
    <source>
        <dbReference type="ARBA" id="ARBA00022475"/>
    </source>
</evidence>
<keyword evidence="5 7" id="KW-1133">Transmembrane helix</keyword>
<dbReference type="InterPro" id="IPR002771">
    <property type="entry name" value="Multi_antbiot-R_MarC"/>
</dbReference>
<organism evidence="8 9">
    <name type="scientific">Propionibacterium ruminifibrarum</name>
    <dbReference type="NCBI Taxonomy" id="1962131"/>
    <lineage>
        <taxon>Bacteria</taxon>
        <taxon>Bacillati</taxon>
        <taxon>Actinomycetota</taxon>
        <taxon>Actinomycetes</taxon>
        <taxon>Propionibacteriales</taxon>
        <taxon>Propionibacteriaceae</taxon>
        <taxon>Propionibacterium</taxon>
    </lineage>
</organism>
<evidence type="ECO:0000313" key="8">
    <source>
        <dbReference type="EMBL" id="SPF69020.1"/>
    </source>
</evidence>
<protein>
    <recommendedName>
        <fullName evidence="7">UPF0056 membrane protein</fullName>
    </recommendedName>
</protein>
<evidence type="ECO:0000256" key="5">
    <source>
        <dbReference type="ARBA" id="ARBA00022989"/>
    </source>
</evidence>
<dbReference type="EMBL" id="OMOH01000008">
    <property type="protein sequence ID" value="SPF69020.1"/>
    <property type="molecule type" value="Genomic_DNA"/>
</dbReference>
<comment type="similarity">
    <text evidence="2 7">Belongs to the UPF0056 (MarC) family.</text>
</comment>
<keyword evidence="4 7" id="KW-0812">Transmembrane</keyword>
<feature type="transmembrane region" description="Helical" evidence="7">
    <location>
        <begin position="39"/>
        <end position="58"/>
    </location>
</feature>
<comment type="caution">
    <text evidence="7">Lacks conserved residue(s) required for the propagation of feature annotation.</text>
</comment>
<feature type="transmembrane region" description="Helical" evidence="7">
    <location>
        <begin position="170"/>
        <end position="190"/>
    </location>
</feature>
<reference evidence="9" key="1">
    <citation type="submission" date="2018-02" db="EMBL/GenBank/DDBJ databases">
        <authorList>
            <person name="Hornung B."/>
        </authorList>
    </citation>
    <scope>NUCLEOTIDE SEQUENCE [LARGE SCALE GENOMIC DNA]</scope>
</reference>
<feature type="transmembrane region" description="Helical" evidence="7">
    <location>
        <begin position="70"/>
        <end position="89"/>
    </location>
</feature>
<dbReference type="GO" id="GO:0005886">
    <property type="term" value="C:plasma membrane"/>
    <property type="evidence" value="ECO:0007669"/>
    <property type="project" value="UniProtKB-SubCell"/>
</dbReference>
<keyword evidence="9" id="KW-1185">Reference proteome</keyword>
<dbReference type="Pfam" id="PF01914">
    <property type="entry name" value="MarC"/>
    <property type="match status" value="1"/>
</dbReference>
<evidence type="ECO:0000256" key="1">
    <source>
        <dbReference type="ARBA" id="ARBA00004651"/>
    </source>
</evidence>
<evidence type="ECO:0000256" key="4">
    <source>
        <dbReference type="ARBA" id="ARBA00022692"/>
    </source>
</evidence>
<evidence type="ECO:0000313" key="9">
    <source>
        <dbReference type="Proteomes" id="UP000265962"/>
    </source>
</evidence>
<keyword evidence="6 7" id="KW-0472">Membrane</keyword>